<reference evidence="1" key="1">
    <citation type="journal article" date="2020" name="Nature">
        <title>Giant virus diversity and host interactions through global metagenomics.</title>
        <authorList>
            <person name="Schulz F."/>
            <person name="Roux S."/>
            <person name="Paez-Espino D."/>
            <person name="Jungbluth S."/>
            <person name="Walsh D.A."/>
            <person name="Denef V.J."/>
            <person name="McMahon K.D."/>
            <person name="Konstantinidis K.T."/>
            <person name="Eloe-Fadrosh E.A."/>
            <person name="Kyrpides N.C."/>
            <person name="Woyke T."/>
        </authorList>
    </citation>
    <scope>NUCLEOTIDE SEQUENCE</scope>
    <source>
        <strain evidence="1">GVMAG-S-1035231-58</strain>
    </source>
</reference>
<evidence type="ECO:0000313" key="1">
    <source>
        <dbReference type="EMBL" id="QHU36507.1"/>
    </source>
</evidence>
<proteinExistence type="predicted"/>
<accession>A0A6C0M0N8</accession>
<protein>
    <submittedName>
        <fullName evidence="1">Uncharacterized protein</fullName>
    </submittedName>
</protein>
<dbReference type="AlphaFoldDB" id="A0A6C0M0N8"/>
<name>A0A6C0M0N8_9ZZZZ</name>
<dbReference type="EMBL" id="MN740639">
    <property type="protein sequence ID" value="QHU36507.1"/>
    <property type="molecule type" value="Genomic_DNA"/>
</dbReference>
<organism evidence="1">
    <name type="scientific">viral metagenome</name>
    <dbReference type="NCBI Taxonomy" id="1070528"/>
    <lineage>
        <taxon>unclassified sequences</taxon>
        <taxon>metagenomes</taxon>
        <taxon>organismal metagenomes</taxon>
    </lineage>
</organism>
<sequence>MLTSVLNKQTPRTTGESLVFNALAGTSFANPPAITANTCVVSNTALYVAGTDSNSSNWLYNVPFTANGSYPTSNASYSNGIIQGLCLNASNSTIRYASSYLSNSNQYVALVDACLNFSTSTYADDITALTSGTPGTAVPLAFSSAGASNATFVGGGSTLYLGTTGLTTPTTAVFLADPLYNYVTTTYSNTGFSGAYNTGTGYYTFTISSGTIATLSNAPNWNSASTVFVVTGFSYNGGGFRDNQYNGTYALVSFTSTTITGTTPGGGGLNSNVTYLSNGIISYSNTAATLISNQSIVYTVSNSALFRPNQSITTSGCGTGFNYTSVPITGIYSSNQIKIANGSNVTSTASFTSGTVSFNSYVPVNSPAGYSILAAGPAAYFPGVFGDARAPITGASLVAGSNLTGQGNGYNTTVSLISYTLACTLPCFRTSGSVSNYSQPSPGEYAHMVVAGYTGSDSNFNANSSNNGSNTTAAIGGLYSYTDSTKVLQVYGNGTVTGSPAVNSGYAFFPITPVTTTTYSSSTQITIGVGNSSTSTGLGGFPDNNTNSGVYGALQGFIPISFNQANALFVGPSKRTATVTGTGFTNVIPSVYGTVQVGAVGAKFDVYVMSNYTNSAQSLSYFVQLLNGGANYSSNMQIVISGSNLGGTSPTNDLTITVTGVANTTNYGGSNFYSISSFTFTGTPAATAVSLSNGLTGYIYSNISPGTVPYIQSNANYSITGVLPSAYNISNTAVLYSTSSNFFSPYNLSNGLSNALVNGYGPSASGGTSNFSNTGLFVISNLGGYNGKVFSTVGKAVLSVPLSVYSAFANITYATGANNTFTLYALQSNVSNSYQKIVVAVSGTVTTPTGSQTASYTNPWFVSNSPVATLIQPIVNMSSPDSIVIDSSSGFIYMADTTSNIYRATTNVTATSTTYNGVVYPGTTIGGATMASSIGVPSTLFVSTAIGGANVLYSVYSYPITTTANAGLYVYSVTPGY</sequence>